<evidence type="ECO:0000313" key="2">
    <source>
        <dbReference type="Proteomes" id="UP001262410"/>
    </source>
</evidence>
<dbReference type="CDD" id="cd02518">
    <property type="entry name" value="GT2_SpsF"/>
    <property type="match status" value="1"/>
</dbReference>
<dbReference type="PANTHER" id="PTHR42866">
    <property type="entry name" value="3-DEOXY-MANNO-OCTULOSONATE CYTIDYLYLTRANSFERASE"/>
    <property type="match status" value="1"/>
</dbReference>
<evidence type="ECO:0000313" key="1">
    <source>
        <dbReference type="EMBL" id="MDR6292435.1"/>
    </source>
</evidence>
<dbReference type="PANTHER" id="PTHR42866:SF1">
    <property type="entry name" value="SPORE COAT POLYSACCHARIDE BIOSYNTHESIS PROTEIN SPSF"/>
    <property type="match status" value="1"/>
</dbReference>
<protein>
    <submittedName>
        <fullName evidence="1">Spore coat polysaccharide biosynthesis protein SpsF (Cytidylyltransferase family)</fullName>
    </submittedName>
</protein>
<dbReference type="Pfam" id="PF02348">
    <property type="entry name" value="CTP_transf_3"/>
    <property type="match status" value="1"/>
</dbReference>
<sequence length="266" mass="28550">MAVTAAIIQARMGSTRLPGKVMQRLGRRTVLEECLTRCLAIPGIDVVCCATVDTAEGEVIAEAAQRVGCTAFRGSESDVLARYAGAARLVGASQIMRVTSDCPFIDPVLCGDVVALQREAAADYATNCAPSSYPHGLDCEIMTADWLFRAEREATLTPDREHVSPYIRRHPDCDRVNLQAAPSDTGHAALRMTVDYPEDLEFARALAAALEARDAPQDWHSIVAALAETPALAAMNAARIDHARLSAPAPLGFRQVRGTPGHFTPL</sequence>
<dbReference type="RefSeq" id="WP_309798536.1">
    <property type="nucleotide sequence ID" value="NZ_JAVDPW010000009.1"/>
</dbReference>
<accession>A0ABU1JUY3</accession>
<gene>
    <name evidence="1" type="ORF">E9232_004975</name>
</gene>
<organism evidence="1 2">
    <name type="scientific">Inquilinus ginsengisoli</name>
    <dbReference type="NCBI Taxonomy" id="363840"/>
    <lineage>
        <taxon>Bacteria</taxon>
        <taxon>Pseudomonadati</taxon>
        <taxon>Pseudomonadota</taxon>
        <taxon>Alphaproteobacteria</taxon>
        <taxon>Rhodospirillales</taxon>
        <taxon>Rhodospirillaceae</taxon>
        <taxon>Inquilinus</taxon>
    </lineage>
</organism>
<reference evidence="1 2" key="1">
    <citation type="submission" date="2023-07" db="EMBL/GenBank/DDBJ databases">
        <title>Sorghum-associated microbial communities from plants grown in Nebraska, USA.</title>
        <authorList>
            <person name="Schachtman D."/>
        </authorList>
    </citation>
    <scope>NUCLEOTIDE SEQUENCE [LARGE SCALE GENOMIC DNA]</scope>
    <source>
        <strain evidence="1 2">584</strain>
    </source>
</reference>
<proteinExistence type="predicted"/>
<name>A0ABU1JUY3_9PROT</name>
<dbReference type="InterPro" id="IPR029044">
    <property type="entry name" value="Nucleotide-diphossugar_trans"/>
</dbReference>
<dbReference type="InterPro" id="IPR003329">
    <property type="entry name" value="Cytidylyl_trans"/>
</dbReference>
<dbReference type="Gene3D" id="3.90.550.10">
    <property type="entry name" value="Spore Coat Polysaccharide Biosynthesis Protein SpsA, Chain A"/>
    <property type="match status" value="1"/>
</dbReference>
<keyword evidence="2" id="KW-1185">Reference proteome</keyword>
<dbReference type="SUPFAM" id="SSF53448">
    <property type="entry name" value="Nucleotide-diphospho-sugar transferases"/>
    <property type="match status" value="1"/>
</dbReference>
<dbReference type="EMBL" id="JAVDPW010000009">
    <property type="protein sequence ID" value="MDR6292435.1"/>
    <property type="molecule type" value="Genomic_DNA"/>
</dbReference>
<dbReference type="Proteomes" id="UP001262410">
    <property type="component" value="Unassembled WGS sequence"/>
</dbReference>
<comment type="caution">
    <text evidence="1">The sequence shown here is derived from an EMBL/GenBank/DDBJ whole genome shotgun (WGS) entry which is preliminary data.</text>
</comment>